<accession>A0A5P1ENT5</accession>
<dbReference type="AlphaFoldDB" id="A0A5P1ENT5"/>
<protein>
    <submittedName>
        <fullName evidence="1">Uncharacterized protein</fullName>
    </submittedName>
</protein>
<reference evidence="2" key="1">
    <citation type="journal article" date="2017" name="Nat. Commun.">
        <title>The asparagus genome sheds light on the origin and evolution of a young Y chromosome.</title>
        <authorList>
            <person name="Harkess A."/>
            <person name="Zhou J."/>
            <person name="Xu C."/>
            <person name="Bowers J.E."/>
            <person name="Van der Hulst R."/>
            <person name="Ayyampalayam S."/>
            <person name="Mercati F."/>
            <person name="Riccardi P."/>
            <person name="McKain M.R."/>
            <person name="Kakrana A."/>
            <person name="Tang H."/>
            <person name="Ray J."/>
            <person name="Groenendijk J."/>
            <person name="Arikit S."/>
            <person name="Mathioni S.M."/>
            <person name="Nakano M."/>
            <person name="Shan H."/>
            <person name="Telgmann-Rauber A."/>
            <person name="Kanno A."/>
            <person name="Yue Z."/>
            <person name="Chen H."/>
            <person name="Li W."/>
            <person name="Chen Y."/>
            <person name="Xu X."/>
            <person name="Zhang Y."/>
            <person name="Luo S."/>
            <person name="Chen H."/>
            <person name="Gao J."/>
            <person name="Mao Z."/>
            <person name="Pires J.C."/>
            <person name="Luo M."/>
            <person name="Kudrna D."/>
            <person name="Wing R.A."/>
            <person name="Meyers B.C."/>
            <person name="Yi K."/>
            <person name="Kong H."/>
            <person name="Lavrijsen P."/>
            <person name="Sunseri F."/>
            <person name="Falavigna A."/>
            <person name="Ye Y."/>
            <person name="Leebens-Mack J.H."/>
            <person name="Chen G."/>
        </authorList>
    </citation>
    <scope>NUCLEOTIDE SEQUENCE [LARGE SCALE GENOMIC DNA]</scope>
    <source>
        <strain evidence="2">cv. DH0086</strain>
    </source>
</reference>
<dbReference type="Gramene" id="ONK67675">
    <property type="protein sequence ID" value="ONK67675"/>
    <property type="gene ID" value="A4U43_C05F2570"/>
</dbReference>
<sequence length="127" mass="14129">MICRSAEGFLVLKKGRPLAGGRLVHHGDAERRSAELHEVHGVDGEAAAAVGARTRLDELIMVGMWRLPWKQARHSGARCRSRSRTGDGFVACRRPGRRPACRWPSRIGVVMKVVKRAIRTRIANVSR</sequence>
<name>A0A5P1ENT5_ASPOF</name>
<dbReference type="EMBL" id="CM007385">
    <property type="protein sequence ID" value="ONK67675.1"/>
    <property type="molecule type" value="Genomic_DNA"/>
</dbReference>
<evidence type="ECO:0000313" key="2">
    <source>
        <dbReference type="Proteomes" id="UP000243459"/>
    </source>
</evidence>
<dbReference type="Proteomes" id="UP000243459">
    <property type="component" value="Chromosome 5"/>
</dbReference>
<gene>
    <name evidence="1" type="ORF">A4U43_C05F2570</name>
</gene>
<evidence type="ECO:0000313" key="1">
    <source>
        <dbReference type="EMBL" id="ONK67675.1"/>
    </source>
</evidence>
<proteinExistence type="predicted"/>
<keyword evidence="2" id="KW-1185">Reference proteome</keyword>
<organism evidence="1 2">
    <name type="scientific">Asparagus officinalis</name>
    <name type="common">Garden asparagus</name>
    <dbReference type="NCBI Taxonomy" id="4686"/>
    <lineage>
        <taxon>Eukaryota</taxon>
        <taxon>Viridiplantae</taxon>
        <taxon>Streptophyta</taxon>
        <taxon>Embryophyta</taxon>
        <taxon>Tracheophyta</taxon>
        <taxon>Spermatophyta</taxon>
        <taxon>Magnoliopsida</taxon>
        <taxon>Liliopsida</taxon>
        <taxon>Asparagales</taxon>
        <taxon>Asparagaceae</taxon>
        <taxon>Asparagoideae</taxon>
        <taxon>Asparagus</taxon>
    </lineage>
</organism>